<keyword evidence="4" id="KW-0472">Membrane</keyword>
<dbReference type="EMBL" id="JADIMW010000076">
    <property type="protein sequence ID" value="MBO8438672.1"/>
    <property type="molecule type" value="Genomic_DNA"/>
</dbReference>
<feature type="transmembrane region" description="Helical" evidence="4">
    <location>
        <begin position="100"/>
        <end position="117"/>
    </location>
</feature>
<feature type="transmembrane region" description="Helical" evidence="4">
    <location>
        <begin position="166"/>
        <end position="188"/>
    </location>
</feature>
<evidence type="ECO:0000256" key="1">
    <source>
        <dbReference type="ARBA" id="ARBA00023015"/>
    </source>
</evidence>
<reference evidence="6" key="2">
    <citation type="journal article" date="2021" name="PeerJ">
        <title>Extensive microbial diversity within the chicken gut microbiome revealed by metagenomics and culture.</title>
        <authorList>
            <person name="Gilroy R."/>
            <person name="Ravi A."/>
            <person name="Getino M."/>
            <person name="Pursley I."/>
            <person name="Horton D.L."/>
            <person name="Alikhan N.F."/>
            <person name="Baker D."/>
            <person name="Gharbi K."/>
            <person name="Hall N."/>
            <person name="Watson M."/>
            <person name="Adriaenssens E.M."/>
            <person name="Foster-Nyarko E."/>
            <person name="Jarju S."/>
            <person name="Secka A."/>
            <person name="Antonio M."/>
            <person name="Oren A."/>
            <person name="Chaudhuri R.R."/>
            <person name="La Ragione R."/>
            <person name="Hildebrand F."/>
            <person name="Pallen M.J."/>
        </authorList>
    </citation>
    <scope>NUCLEOTIDE SEQUENCE</scope>
    <source>
        <strain evidence="6">G3-4614</strain>
    </source>
</reference>
<evidence type="ECO:0000256" key="2">
    <source>
        <dbReference type="ARBA" id="ARBA00023125"/>
    </source>
</evidence>
<proteinExistence type="predicted"/>
<evidence type="ECO:0000313" key="7">
    <source>
        <dbReference type="Proteomes" id="UP000823636"/>
    </source>
</evidence>
<protein>
    <submittedName>
        <fullName evidence="6">Helix-turn-helix transcriptional regulator</fullName>
    </submittedName>
</protein>
<feature type="transmembrane region" description="Helical" evidence="4">
    <location>
        <begin position="194"/>
        <end position="211"/>
    </location>
</feature>
<dbReference type="Pfam" id="PF12833">
    <property type="entry name" value="HTH_18"/>
    <property type="match status" value="1"/>
</dbReference>
<dbReference type="InterPro" id="IPR009057">
    <property type="entry name" value="Homeodomain-like_sf"/>
</dbReference>
<dbReference type="PROSITE" id="PS00041">
    <property type="entry name" value="HTH_ARAC_FAMILY_1"/>
    <property type="match status" value="1"/>
</dbReference>
<dbReference type="GO" id="GO:0043565">
    <property type="term" value="F:sequence-specific DNA binding"/>
    <property type="evidence" value="ECO:0007669"/>
    <property type="project" value="InterPro"/>
</dbReference>
<keyword evidence="4" id="KW-1133">Transmembrane helix</keyword>
<sequence>MVDNGHYYYYFIVGMAVAFFGIMGVMNLWQPENRLRKILGGILVFWMVQHIVSVCFISDFYSNNRYFSRIINAFDMTATPTCCFLLVELCKPGWLTWRKVVYNELPFVILGLAFIMLDNVLWYYALVGFFVAYSITVTFFIVHFITEYNKFLKAHFSYDENINLRWLYAVLATFIVLMLVYAACSLYDTAVGDSVYIAGSIIGWAMICYFIQRQESVLLELDPVKEEGNDDKEVWPDCEVPRNLAKLIQERFIEPQLFLNPQLKLGDMVQAIGTNRTYMSRYLNDILKTNFYDYINGLRLKYAQKLIEQSQYSIKAIAAIAGFNSYSTFRRSFIATYKQSPQEYRNNIQQINYERTAKKPI</sequence>
<feature type="transmembrane region" description="Helical" evidence="4">
    <location>
        <begin position="38"/>
        <end position="60"/>
    </location>
</feature>
<keyword evidence="4" id="KW-0812">Transmembrane</keyword>
<keyword evidence="1" id="KW-0805">Transcription regulation</keyword>
<feature type="transmembrane region" description="Helical" evidence="4">
    <location>
        <begin position="123"/>
        <end position="145"/>
    </location>
</feature>
<dbReference type="PANTHER" id="PTHR43280:SF34">
    <property type="entry name" value="ARAC-FAMILY TRANSCRIPTIONAL REGULATOR"/>
    <property type="match status" value="1"/>
</dbReference>
<dbReference type="Proteomes" id="UP000823636">
    <property type="component" value="Unassembled WGS sequence"/>
</dbReference>
<organism evidence="6 7">
    <name type="scientific">Candidatus Caccoplasma merdipullorum</name>
    <dbReference type="NCBI Taxonomy" id="2840718"/>
    <lineage>
        <taxon>Bacteria</taxon>
        <taxon>Pseudomonadati</taxon>
        <taxon>Bacteroidota</taxon>
        <taxon>Bacteroidia</taxon>
        <taxon>Bacteroidales</taxon>
        <taxon>Bacteroidaceae</taxon>
        <taxon>Bacteroidaceae incertae sedis</taxon>
        <taxon>Candidatus Caccoplasma</taxon>
    </lineage>
</organism>
<evidence type="ECO:0000256" key="3">
    <source>
        <dbReference type="ARBA" id="ARBA00023163"/>
    </source>
</evidence>
<dbReference type="AlphaFoldDB" id="A0A9D9E4N7"/>
<comment type="caution">
    <text evidence="6">The sequence shown here is derived from an EMBL/GenBank/DDBJ whole genome shotgun (WGS) entry which is preliminary data.</text>
</comment>
<keyword evidence="2" id="KW-0238">DNA-binding</keyword>
<dbReference type="GO" id="GO:0003700">
    <property type="term" value="F:DNA-binding transcription factor activity"/>
    <property type="evidence" value="ECO:0007669"/>
    <property type="project" value="InterPro"/>
</dbReference>
<dbReference type="PANTHER" id="PTHR43280">
    <property type="entry name" value="ARAC-FAMILY TRANSCRIPTIONAL REGULATOR"/>
    <property type="match status" value="1"/>
</dbReference>
<dbReference type="InterPro" id="IPR018060">
    <property type="entry name" value="HTH_AraC"/>
</dbReference>
<evidence type="ECO:0000313" key="6">
    <source>
        <dbReference type="EMBL" id="MBO8438672.1"/>
    </source>
</evidence>
<reference evidence="6" key="1">
    <citation type="submission" date="2020-10" db="EMBL/GenBank/DDBJ databases">
        <authorList>
            <person name="Gilroy R."/>
        </authorList>
    </citation>
    <scope>NUCLEOTIDE SEQUENCE</scope>
    <source>
        <strain evidence="6">G3-4614</strain>
    </source>
</reference>
<keyword evidence="3" id="KW-0804">Transcription</keyword>
<evidence type="ECO:0000259" key="5">
    <source>
        <dbReference type="PROSITE" id="PS01124"/>
    </source>
</evidence>
<dbReference type="PROSITE" id="PS01124">
    <property type="entry name" value="HTH_ARAC_FAMILY_2"/>
    <property type="match status" value="1"/>
</dbReference>
<accession>A0A9D9E4N7</accession>
<name>A0A9D9E4N7_9BACT</name>
<dbReference type="SMART" id="SM00342">
    <property type="entry name" value="HTH_ARAC"/>
    <property type="match status" value="1"/>
</dbReference>
<feature type="transmembrane region" description="Helical" evidence="4">
    <location>
        <begin position="6"/>
        <end position="26"/>
    </location>
</feature>
<evidence type="ECO:0000256" key="4">
    <source>
        <dbReference type="SAM" id="Phobius"/>
    </source>
</evidence>
<dbReference type="InterPro" id="IPR018062">
    <property type="entry name" value="HTH_AraC-typ_CS"/>
</dbReference>
<dbReference type="Gene3D" id="1.10.10.60">
    <property type="entry name" value="Homeodomain-like"/>
    <property type="match status" value="2"/>
</dbReference>
<feature type="domain" description="HTH araC/xylS-type" evidence="5">
    <location>
        <begin position="242"/>
        <end position="347"/>
    </location>
</feature>
<dbReference type="SUPFAM" id="SSF46689">
    <property type="entry name" value="Homeodomain-like"/>
    <property type="match status" value="1"/>
</dbReference>
<gene>
    <name evidence="6" type="ORF">IAC54_07240</name>
</gene>